<organism evidence="1 2">
    <name type="scientific">Phyllobacterium leguminum</name>
    <dbReference type="NCBI Taxonomy" id="314237"/>
    <lineage>
        <taxon>Bacteria</taxon>
        <taxon>Pseudomonadati</taxon>
        <taxon>Pseudomonadota</taxon>
        <taxon>Alphaproteobacteria</taxon>
        <taxon>Hyphomicrobiales</taxon>
        <taxon>Phyllobacteriaceae</taxon>
        <taxon>Phyllobacterium</taxon>
    </lineage>
</organism>
<dbReference type="Proteomes" id="UP000247454">
    <property type="component" value="Unassembled WGS sequence"/>
</dbReference>
<dbReference type="Gene3D" id="2.130.10.10">
    <property type="entry name" value="YVTN repeat-like/Quinoprotein amine dehydrogenase"/>
    <property type="match status" value="1"/>
</dbReference>
<reference evidence="1 2" key="1">
    <citation type="submission" date="2018-06" db="EMBL/GenBank/DDBJ databases">
        <title>Genomic Encyclopedia of Type Strains, Phase III (KMG-III): the genomes of soil and plant-associated and newly described type strains.</title>
        <authorList>
            <person name="Whitman W."/>
        </authorList>
    </citation>
    <scope>NUCLEOTIDE SEQUENCE [LARGE SCALE GENOMIC DNA]</scope>
    <source>
        <strain evidence="1 2">ORS 1419</strain>
    </source>
</reference>
<evidence type="ECO:0008006" key="3">
    <source>
        <dbReference type="Google" id="ProtNLM"/>
    </source>
</evidence>
<sequence>MPKFAYVVEPSIIYRYSVQPDGSLSPLDPPVSCENAIGIACSNASRFQEGGDYIFVVSNGIDGESGSGISIYHVESDGSLTMRIDHSQSDTVSEDAFFITAMYLSGPNAYFIYIDSRSAKSRISGYQFIAPNSITALGPRGEPAISLPPGFQEQMLSYLEIVSPDGAPLPYIYALYPAELVSYTTRVDGRLKYAGFSAGGYDSASQIAAPPNGDFAYVPFFDGSVLGYKMQAGNFNPLGSVTQLPSFGTAAITSRDGKYLFISVAASPVDGGGTDAVFSFKIGPDGSLTPLDQKPCGPVTTMLVTEPGGQYLYALAGEGVGIIYIYEINADGTLTPKPPESKHSGRSVFGMVVLEMLPG</sequence>
<evidence type="ECO:0000313" key="2">
    <source>
        <dbReference type="Proteomes" id="UP000247454"/>
    </source>
</evidence>
<proteinExistence type="predicted"/>
<gene>
    <name evidence="1" type="ORF">C7477_10270</name>
</gene>
<comment type="caution">
    <text evidence="1">The sequence shown here is derived from an EMBL/GenBank/DDBJ whole genome shotgun (WGS) entry which is preliminary data.</text>
</comment>
<accession>A0A318TEP1</accession>
<evidence type="ECO:0000313" key="1">
    <source>
        <dbReference type="EMBL" id="PYE89983.1"/>
    </source>
</evidence>
<dbReference type="AlphaFoldDB" id="A0A318TEP1"/>
<dbReference type="RefSeq" id="WP_146226048.1">
    <property type="nucleotide sequence ID" value="NZ_QJTF01000002.1"/>
</dbReference>
<protein>
    <recommendedName>
        <fullName evidence="3">6-phosphogluconolactonase (Cycloisomerase 2 family)</fullName>
    </recommendedName>
</protein>
<dbReference type="OrthoDB" id="9790815at2"/>
<keyword evidence="2" id="KW-1185">Reference proteome</keyword>
<dbReference type="EMBL" id="QJTF01000002">
    <property type="protein sequence ID" value="PYE89983.1"/>
    <property type="molecule type" value="Genomic_DNA"/>
</dbReference>
<dbReference type="InterPro" id="IPR015943">
    <property type="entry name" value="WD40/YVTN_repeat-like_dom_sf"/>
</dbReference>
<dbReference type="SUPFAM" id="SSF101908">
    <property type="entry name" value="Putative isomerase YbhE"/>
    <property type="match status" value="1"/>
</dbReference>
<name>A0A318TEP1_9HYPH</name>